<dbReference type="EMBL" id="BQNB010016173">
    <property type="protein sequence ID" value="GJT48675.1"/>
    <property type="molecule type" value="Genomic_DNA"/>
</dbReference>
<evidence type="ECO:0000256" key="1">
    <source>
        <dbReference type="SAM" id="MobiDB-lite"/>
    </source>
</evidence>
<organism evidence="2 3">
    <name type="scientific">Tanacetum coccineum</name>
    <dbReference type="NCBI Taxonomy" id="301880"/>
    <lineage>
        <taxon>Eukaryota</taxon>
        <taxon>Viridiplantae</taxon>
        <taxon>Streptophyta</taxon>
        <taxon>Embryophyta</taxon>
        <taxon>Tracheophyta</taxon>
        <taxon>Spermatophyta</taxon>
        <taxon>Magnoliopsida</taxon>
        <taxon>eudicotyledons</taxon>
        <taxon>Gunneridae</taxon>
        <taxon>Pentapetalae</taxon>
        <taxon>asterids</taxon>
        <taxon>campanulids</taxon>
        <taxon>Asterales</taxon>
        <taxon>Asteraceae</taxon>
        <taxon>Asteroideae</taxon>
        <taxon>Anthemideae</taxon>
        <taxon>Anthemidinae</taxon>
        <taxon>Tanacetum</taxon>
    </lineage>
</organism>
<feature type="region of interest" description="Disordered" evidence="1">
    <location>
        <begin position="221"/>
        <end position="257"/>
    </location>
</feature>
<proteinExistence type="predicted"/>
<feature type="compositionally biased region" description="Low complexity" evidence="1">
    <location>
        <begin position="242"/>
        <end position="257"/>
    </location>
</feature>
<feature type="compositionally biased region" description="Gly residues" evidence="1">
    <location>
        <begin position="228"/>
        <end position="241"/>
    </location>
</feature>
<reference evidence="2" key="1">
    <citation type="journal article" date="2022" name="Int. J. Mol. Sci.">
        <title>Draft Genome of Tanacetum Coccineum: Genomic Comparison of Closely Related Tanacetum-Family Plants.</title>
        <authorList>
            <person name="Yamashiro T."/>
            <person name="Shiraishi A."/>
            <person name="Nakayama K."/>
            <person name="Satake H."/>
        </authorList>
    </citation>
    <scope>NUCLEOTIDE SEQUENCE</scope>
</reference>
<evidence type="ECO:0000313" key="2">
    <source>
        <dbReference type="EMBL" id="GJT48675.1"/>
    </source>
</evidence>
<protein>
    <submittedName>
        <fullName evidence="2">Uncharacterized protein</fullName>
    </submittedName>
</protein>
<reference evidence="2" key="2">
    <citation type="submission" date="2022-01" db="EMBL/GenBank/DDBJ databases">
        <authorList>
            <person name="Yamashiro T."/>
            <person name="Shiraishi A."/>
            <person name="Satake H."/>
            <person name="Nakayama K."/>
        </authorList>
    </citation>
    <scope>NUCLEOTIDE SEQUENCE</scope>
</reference>
<feature type="region of interest" description="Disordered" evidence="1">
    <location>
        <begin position="24"/>
        <end position="43"/>
    </location>
</feature>
<dbReference type="Proteomes" id="UP001151760">
    <property type="component" value="Unassembled WGS sequence"/>
</dbReference>
<evidence type="ECO:0000313" key="3">
    <source>
        <dbReference type="Proteomes" id="UP001151760"/>
    </source>
</evidence>
<keyword evidence="3" id="KW-1185">Reference proteome</keyword>
<accession>A0ABQ5ECR4</accession>
<comment type="caution">
    <text evidence="2">The sequence shown here is derived from an EMBL/GenBank/DDBJ whole genome shotgun (WGS) entry which is preliminary data.</text>
</comment>
<name>A0ABQ5ECR4_9ASTR</name>
<sequence length="257" mass="28376">MLTARKRVHPFPTRISANRRRFCYVSSSPSPSPHKRRKVSPHSSLSISLSLPSSIGLSCKRCRSPITYLSLIRADLLPPRKRLRGSPSVVHQETSLEDNTERGFKASIKVSIGVGHEAGIKAGVEAGTKRMEEFKEETSILTSRLEIAEAARTNLHERVRAFTLSEQSLRDTLKVERERDLLEIMPATRSRMTPEAIREVIAQCVAEALEAYEADRNVSNVVENEGNNGNGNGNGNGGGNGNRNEWGNGNLNGSNYR</sequence>
<gene>
    <name evidence="2" type="ORF">Tco_0974832</name>
</gene>